<evidence type="ECO:0000256" key="6">
    <source>
        <dbReference type="PROSITE-ProRule" id="PRU00169"/>
    </source>
</evidence>
<keyword evidence="2" id="KW-0805">Transcription regulation</keyword>
<evidence type="ECO:0000313" key="9">
    <source>
        <dbReference type="EMBL" id="KNY30228.1"/>
    </source>
</evidence>
<feature type="domain" description="HTH araC/xylS-type" evidence="7">
    <location>
        <begin position="428"/>
        <end position="526"/>
    </location>
</feature>
<dbReference type="PANTHER" id="PTHR43280">
    <property type="entry name" value="ARAC-FAMILY TRANSCRIPTIONAL REGULATOR"/>
    <property type="match status" value="1"/>
</dbReference>
<evidence type="ECO:0000256" key="2">
    <source>
        <dbReference type="ARBA" id="ARBA00023015"/>
    </source>
</evidence>
<dbReference type="InterPro" id="IPR020449">
    <property type="entry name" value="Tscrpt_reg_AraC-type_HTH"/>
</dbReference>
<dbReference type="Pfam" id="PF17853">
    <property type="entry name" value="GGDEF_2"/>
    <property type="match status" value="1"/>
</dbReference>
<dbReference type="Pfam" id="PF12833">
    <property type="entry name" value="HTH_18"/>
    <property type="match status" value="1"/>
</dbReference>
<organism evidence="9 10">
    <name type="scientific">Pseudobacteroides cellulosolvens ATCC 35603 = DSM 2933</name>
    <dbReference type="NCBI Taxonomy" id="398512"/>
    <lineage>
        <taxon>Bacteria</taxon>
        <taxon>Bacillati</taxon>
        <taxon>Bacillota</taxon>
        <taxon>Clostridia</taxon>
        <taxon>Eubacteriales</taxon>
        <taxon>Oscillospiraceae</taxon>
        <taxon>Pseudobacteroides</taxon>
    </lineage>
</organism>
<dbReference type="InterPro" id="IPR018060">
    <property type="entry name" value="HTH_AraC"/>
</dbReference>
<dbReference type="InterPro" id="IPR009057">
    <property type="entry name" value="Homeodomain-like_sf"/>
</dbReference>
<evidence type="ECO:0000259" key="8">
    <source>
        <dbReference type="PROSITE" id="PS50110"/>
    </source>
</evidence>
<dbReference type="OrthoDB" id="324626at2"/>
<keyword evidence="4" id="KW-0804">Transcription</keyword>
<evidence type="ECO:0000259" key="7">
    <source>
        <dbReference type="PROSITE" id="PS01124"/>
    </source>
</evidence>
<keyword evidence="6" id="KW-0597">Phosphoprotein</keyword>
<dbReference type="PANTHER" id="PTHR43280:SF10">
    <property type="entry name" value="REGULATORY PROTEIN POCR"/>
    <property type="match status" value="1"/>
</dbReference>
<dbReference type="PROSITE" id="PS01124">
    <property type="entry name" value="HTH_ARAC_FAMILY_2"/>
    <property type="match status" value="1"/>
</dbReference>
<dbReference type="GO" id="GO:0003700">
    <property type="term" value="F:DNA-binding transcription factor activity"/>
    <property type="evidence" value="ECO:0007669"/>
    <property type="project" value="InterPro"/>
</dbReference>
<dbReference type="AlphaFoldDB" id="A0A0L6JWL4"/>
<feature type="modified residue" description="4-aspartylphosphate" evidence="6">
    <location>
        <position position="55"/>
    </location>
</feature>
<dbReference type="InterPro" id="IPR041522">
    <property type="entry name" value="CdaR_GGDEF"/>
</dbReference>
<dbReference type="PROSITE" id="PS00041">
    <property type="entry name" value="HTH_ARAC_FAMILY_1"/>
    <property type="match status" value="1"/>
</dbReference>
<dbReference type="Pfam" id="PF00072">
    <property type="entry name" value="Response_reg"/>
    <property type="match status" value="1"/>
</dbReference>
<keyword evidence="10" id="KW-1185">Reference proteome</keyword>
<dbReference type="InterPro" id="IPR011006">
    <property type="entry name" value="CheY-like_superfamily"/>
</dbReference>
<proteinExistence type="predicted"/>
<reference evidence="10" key="1">
    <citation type="submission" date="2015-07" db="EMBL/GenBank/DDBJ databases">
        <title>Near-Complete Genome Sequence of the Cellulolytic Bacterium Bacteroides (Pseudobacteroides) cellulosolvens ATCC 35603.</title>
        <authorList>
            <person name="Dassa B."/>
            <person name="Utturkar S.M."/>
            <person name="Klingeman D.M."/>
            <person name="Hurt R.A."/>
            <person name="Keller M."/>
            <person name="Xu J."/>
            <person name="Reddy Y.H.K."/>
            <person name="Borovok I."/>
            <person name="Grinberg I.R."/>
            <person name="Lamed R."/>
            <person name="Zhivin O."/>
            <person name="Bayer E.A."/>
            <person name="Brown S.D."/>
        </authorList>
    </citation>
    <scope>NUCLEOTIDE SEQUENCE [LARGE SCALE GENOMIC DNA]</scope>
    <source>
        <strain evidence="10">DSM 2933</strain>
    </source>
</reference>
<dbReference type="Gene3D" id="1.10.10.60">
    <property type="entry name" value="Homeodomain-like"/>
    <property type="match status" value="2"/>
</dbReference>
<dbReference type="SMART" id="SM00342">
    <property type="entry name" value="HTH_ARAC"/>
    <property type="match status" value="1"/>
</dbReference>
<dbReference type="STRING" id="398512.Bccel_5505"/>
<dbReference type="Proteomes" id="UP000036923">
    <property type="component" value="Unassembled WGS sequence"/>
</dbReference>
<dbReference type="InterPro" id="IPR018062">
    <property type="entry name" value="HTH_AraC-typ_CS"/>
</dbReference>
<comment type="function">
    <text evidence="5">May play the central regulatory role in sporulation. It may be an element of the effector pathway responsible for the activation of sporulation genes in response to nutritional stress. Spo0A may act in concert with spo0H (a sigma factor) to control the expression of some genes that are critical to the sporulation process.</text>
</comment>
<name>A0A0L6JWL4_9FIRM</name>
<dbReference type="SMART" id="SM00448">
    <property type="entry name" value="REC"/>
    <property type="match status" value="1"/>
</dbReference>
<gene>
    <name evidence="9" type="ORF">Bccel_5505</name>
</gene>
<protein>
    <recommendedName>
        <fullName evidence="1">Stage 0 sporulation protein A homolog</fullName>
    </recommendedName>
</protein>
<evidence type="ECO:0000256" key="1">
    <source>
        <dbReference type="ARBA" id="ARBA00018672"/>
    </source>
</evidence>
<evidence type="ECO:0000256" key="5">
    <source>
        <dbReference type="ARBA" id="ARBA00024867"/>
    </source>
</evidence>
<feature type="domain" description="Response regulatory" evidence="8">
    <location>
        <begin position="3"/>
        <end position="120"/>
    </location>
</feature>
<dbReference type="Gene3D" id="3.40.50.2300">
    <property type="match status" value="1"/>
</dbReference>
<evidence type="ECO:0000313" key="10">
    <source>
        <dbReference type="Proteomes" id="UP000036923"/>
    </source>
</evidence>
<dbReference type="GO" id="GO:0000160">
    <property type="term" value="P:phosphorelay signal transduction system"/>
    <property type="evidence" value="ECO:0007669"/>
    <property type="project" value="InterPro"/>
</dbReference>
<dbReference type="SUPFAM" id="SSF52172">
    <property type="entry name" value="CheY-like"/>
    <property type="match status" value="1"/>
</dbReference>
<evidence type="ECO:0000256" key="3">
    <source>
        <dbReference type="ARBA" id="ARBA00023125"/>
    </source>
</evidence>
<dbReference type="EMBL" id="LGTC01000001">
    <property type="protein sequence ID" value="KNY30228.1"/>
    <property type="molecule type" value="Genomic_DNA"/>
</dbReference>
<dbReference type="eggNOG" id="COG2207">
    <property type="taxonomic scope" value="Bacteria"/>
</dbReference>
<dbReference type="GO" id="GO:0043565">
    <property type="term" value="F:sequence-specific DNA binding"/>
    <property type="evidence" value="ECO:0007669"/>
    <property type="project" value="InterPro"/>
</dbReference>
<accession>A0A0L6JWL4</accession>
<evidence type="ECO:0000256" key="4">
    <source>
        <dbReference type="ARBA" id="ARBA00023163"/>
    </source>
</evidence>
<dbReference type="CDD" id="cd17536">
    <property type="entry name" value="REC_YesN-like"/>
    <property type="match status" value="1"/>
</dbReference>
<dbReference type="RefSeq" id="WP_036944924.1">
    <property type="nucleotide sequence ID" value="NZ_JQKC01000038.1"/>
</dbReference>
<dbReference type="SUPFAM" id="SSF46689">
    <property type="entry name" value="Homeodomain-like"/>
    <property type="match status" value="2"/>
</dbReference>
<dbReference type="PROSITE" id="PS50110">
    <property type="entry name" value="RESPONSE_REGULATORY"/>
    <property type="match status" value="1"/>
</dbReference>
<comment type="caution">
    <text evidence="9">The sequence shown here is derived from an EMBL/GenBank/DDBJ whole genome shotgun (WGS) entry which is preliminary data.</text>
</comment>
<sequence length="535" mass="61507">MYKMIIADDEAFVRDTFKMVVNKHFPQVRVVAEAETGREAIEMASEFNPNLMIMDVKMPGINGLQAIYEIKKINSETRFIVLTAYDHFKYAREALSLSVDEYILKPARREKIIEAVSKVLKTIEELRSKKDQELELKEKLSNVLPAMESEFALSMIFGDTERINQMNYPKLLGRTFEAGYSMVLDFNIHDSKNKDIIKGLLNSKVRDFLTMFFNARVSYCIISPVFSNRVAVFFPEDMAYDIDEIGAISIDLARSLVKKIQEEFGTSPFIGVGGIHKGIDGLIESYNEANLAVSSKKQAVSCVDDIEYIKVDASYSFKLERQLCEKVRQFDKDEAIETFKELYFSINPWETQNITNKMCELMVVLARILLDFDMESTANKFFDDMEKKHLMMFDSKQEICEWCISKILQLVNYLADSKSINTEDDIIISAARFIEANYMHEITLEDVAKAVNVSPYYLSKLFKSQMSQNFIDFLTDLRVDAAKKKIPDSNMSIKEICYEVGYNDPNYFTRVFKKVTGQTPLEYRQANKSAGNEGK</sequence>
<dbReference type="eggNOG" id="COG4753">
    <property type="taxonomic scope" value="Bacteria"/>
</dbReference>
<dbReference type="InterPro" id="IPR001789">
    <property type="entry name" value="Sig_transdc_resp-reg_receiver"/>
</dbReference>
<dbReference type="PRINTS" id="PR00032">
    <property type="entry name" value="HTHARAC"/>
</dbReference>
<keyword evidence="3" id="KW-0238">DNA-binding</keyword>